<organism evidence="1 2">
    <name type="scientific">Anaerosolibacter carboniphilus</name>
    <dbReference type="NCBI Taxonomy" id="1417629"/>
    <lineage>
        <taxon>Bacteria</taxon>
        <taxon>Bacillati</taxon>
        <taxon>Bacillota</taxon>
        <taxon>Clostridia</taxon>
        <taxon>Peptostreptococcales</taxon>
        <taxon>Thermotaleaceae</taxon>
        <taxon>Anaerosolibacter</taxon>
    </lineage>
</organism>
<proteinExistence type="predicted"/>
<gene>
    <name evidence="1" type="ORF">HNQ80_002383</name>
</gene>
<dbReference type="RefSeq" id="WP_184310819.1">
    <property type="nucleotide sequence ID" value="NZ_JACHEN010000013.1"/>
</dbReference>
<evidence type="ECO:0000313" key="2">
    <source>
        <dbReference type="Proteomes" id="UP000579281"/>
    </source>
</evidence>
<protein>
    <submittedName>
        <fullName evidence="1">Uncharacterized protein</fullName>
    </submittedName>
</protein>
<dbReference type="EMBL" id="JACHEN010000013">
    <property type="protein sequence ID" value="MBB6216284.1"/>
    <property type="molecule type" value="Genomic_DNA"/>
</dbReference>
<reference evidence="1 2" key="1">
    <citation type="submission" date="2020-08" db="EMBL/GenBank/DDBJ databases">
        <title>Genomic Encyclopedia of Type Strains, Phase IV (KMG-IV): sequencing the most valuable type-strain genomes for metagenomic binning, comparative biology and taxonomic classification.</title>
        <authorList>
            <person name="Goeker M."/>
        </authorList>
    </citation>
    <scope>NUCLEOTIDE SEQUENCE [LARGE SCALE GENOMIC DNA]</scope>
    <source>
        <strain evidence="1 2">DSM 103526</strain>
    </source>
</reference>
<accession>A0A841KRA9</accession>
<name>A0A841KRA9_9FIRM</name>
<dbReference type="AlphaFoldDB" id="A0A841KRA9"/>
<keyword evidence="2" id="KW-1185">Reference proteome</keyword>
<comment type="caution">
    <text evidence="1">The sequence shown here is derived from an EMBL/GenBank/DDBJ whole genome shotgun (WGS) entry which is preliminary data.</text>
</comment>
<dbReference type="Proteomes" id="UP000579281">
    <property type="component" value="Unassembled WGS sequence"/>
</dbReference>
<sequence length="162" mass="19203">MKFDSYNDQEMNHKIIEACIQDDEYVKDKLIEVSKEDGRIPAAVFENLYELIDYDLNFIIDILQNSSERERNTILRDAQDVEGIRCLFTEYSREELRQLSLEDIVEGRDLDIIWEVKEGPREGDLSRSYLTRCLMTVAYHLGFEQEMQTFFDGEKSKYLVLH</sequence>
<evidence type="ECO:0000313" key="1">
    <source>
        <dbReference type="EMBL" id="MBB6216284.1"/>
    </source>
</evidence>